<dbReference type="GO" id="GO:0050567">
    <property type="term" value="F:glutaminyl-tRNA synthase (glutamine-hydrolyzing) activity"/>
    <property type="evidence" value="ECO:0007669"/>
    <property type="project" value="UniProtKB-UniRule"/>
</dbReference>
<dbReference type="EMBL" id="JADINE010000011">
    <property type="protein sequence ID" value="MBO8406963.1"/>
    <property type="molecule type" value="Genomic_DNA"/>
</dbReference>
<dbReference type="Proteomes" id="UP000721442">
    <property type="component" value="Unassembled WGS sequence"/>
</dbReference>
<gene>
    <name evidence="1 2" type="primary">gatC</name>
    <name evidence="2" type="ORF">IAC77_00700</name>
</gene>
<keyword evidence="1" id="KW-0067">ATP-binding</keyword>
<comment type="caution">
    <text evidence="2">The sequence shown here is derived from an EMBL/GenBank/DDBJ whole genome shotgun (WGS) entry which is preliminary data.</text>
</comment>
<dbReference type="GO" id="GO:0005524">
    <property type="term" value="F:ATP binding"/>
    <property type="evidence" value="ECO:0007669"/>
    <property type="project" value="UniProtKB-KW"/>
</dbReference>
<dbReference type="GO" id="GO:0006450">
    <property type="term" value="P:regulation of translational fidelity"/>
    <property type="evidence" value="ECO:0007669"/>
    <property type="project" value="InterPro"/>
</dbReference>
<keyword evidence="1" id="KW-0436">Ligase</keyword>
<dbReference type="GO" id="GO:0006412">
    <property type="term" value="P:translation"/>
    <property type="evidence" value="ECO:0007669"/>
    <property type="project" value="UniProtKB-UniRule"/>
</dbReference>
<reference evidence="2" key="1">
    <citation type="submission" date="2020-10" db="EMBL/GenBank/DDBJ databases">
        <authorList>
            <person name="Gilroy R."/>
        </authorList>
    </citation>
    <scope>NUCLEOTIDE SEQUENCE</scope>
    <source>
        <strain evidence="2">B1-16210</strain>
    </source>
</reference>
<dbReference type="Gene3D" id="1.10.20.60">
    <property type="entry name" value="Glu-tRNAGln amidotransferase C subunit, N-terminal domain"/>
    <property type="match status" value="1"/>
</dbReference>
<accession>A0A940DEE5</accession>
<dbReference type="EC" id="6.3.5.-" evidence="1"/>
<keyword evidence="1" id="KW-0648">Protein biosynthesis</keyword>
<protein>
    <recommendedName>
        <fullName evidence="1">Aspartyl/glutamyl-tRNA(Asn/Gln) amidotransferase subunit C</fullName>
        <shortName evidence="1">Asp/Glu-ADT subunit C</shortName>
        <ecNumber evidence="1">6.3.5.-</ecNumber>
    </recommendedName>
</protein>
<dbReference type="PANTHER" id="PTHR15004:SF0">
    <property type="entry name" value="GLUTAMYL-TRNA(GLN) AMIDOTRANSFERASE SUBUNIT C, MITOCHONDRIAL"/>
    <property type="match status" value="1"/>
</dbReference>
<proteinExistence type="inferred from homology"/>
<comment type="function">
    <text evidence="1">Allows the formation of correctly charged Asn-tRNA(Asn) or Gln-tRNA(Gln) through the transamidation of misacylated Asp-tRNA(Asn) or Glu-tRNA(Gln) in organisms which lack either or both of asparaginyl-tRNA or glutaminyl-tRNA synthetases. The reaction takes place in the presence of glutamine and ATP through an activated phospho-Asp-tRNA(Asn) or phospho-Glu-tRNA(Gln).</text>
</comment>
<comment type="catalytic activity">
    <reaction evidence="1">
        <text>L-aspartyl-tRNA(Asn) + L-glutamine + ATP + H2O = L-asparaginyl-tRNA(Asn) + L-glutamate + ADP + phosphate + 2 H(+)</text>
        <dbReference type="Rhea" id="RHEA:14513"/>
        <dbReference type="Rhea" id="RHEA-COMP:9674"/>
        <dbReference type="Rhea" id="RHEA-COMP:9677"/>
        <dbReference type="ChEBI" id="CHEBI:15377"/>
        <dbReference type="ChEBI" id="CHEBI:15378"/>
        <dbReference type="ChEBI" id="CHEBI:29985"/>
        <dbReference type="ChEBI" id="CHEBI:30616"/>
        <dbReference type="ChEBI" id="CHEBI:43474"/>
        <dbReference type="ChEBI" id="CHEBI:58359"/>
        <dbReference type="ChEBI" id="CHEBI:78515"/>
        <dbReference type="ChEBI" id="CHEBI:78516"/>
        <dbReference type="ChEBI" id="CHEBI:456216"/>
    </reaction>
</comment>
<dbReference type="PANTHER" id="PTHR15004">
    <property type="entry name" value="GLUTAMYL-TRNA(GLN) AMIDOTRANSFERASE SUBUNIT C, MITOCHONDRIAL"/>
    <property type="match status" value="1"/>
</dbReference>
<evidence type="ECO:0000256" key="1">
    <source>
        <dbReference type="HAMAP-Rule" id="MF_00122"/>
    </source>
</evidence>
<sequence>MAFSKQQLKKFADLIRIDISDEKLEQMNIDSVIDWLDKLQKIDTTGVEPMLNPAEHKLPRRADVVTDGNIRDAVLANDPDTAGVSRGYFAVPKVMDE</sequence>
<comment type="similarity">
    <text evidence="1">Belongs to the GatC family.</text>
</comment>
<reference evidence="2" key="2">
    <citation type="journal article" date="2021" name="PeerJ">
        <title>Extensive microbial diversity within the chicken gut microbiome revealed by metagenomics and culture.</title>
        <authorList>
            <person name="Gilroy R."/>
            <person name="Ravi A."/>
            <person name="Getino M."/>
            <person name="Pursley I."/>
            <person name="Horton D.L."/>
            <person name="Alikhan N.F."/>
            <person name="Baker D."/>
            <person name="Gharbi K."/>
            <person name="Hall N."/>
            <person name="Watson M."/>
            <person name="Adriaenssens E.M."/>
            <person name="Foster-Nyarko E."/>
            <person name="Jarju S."/>
            <person name="Secka A."/>
            <person name="Antonio M."/>
            <person name="Oren A."/>
            <person name="Chaudhuri R.R."/>
            <person name="La Ragione R."/>
            <person name="Hildebrand F."/>
            <person name="Pallen M.J."/>
        </authorList>
    </citation>
    <scope>NUCLEOTIDE SEQUENCE</scope>
    <source>
        <strain evidence="2">B1-16210</strain>
    </source>
</reference>
<dbReference type="SUPFAM" id="SSF141000">
    <property type="entry name" value="Glu-tRNAGln amidotransferase C subunit"/>
    <property type="match status" value="1"/>
</dbReference>
<dbReference type="HAMAP" id="MF_00122">
    <property type="entry name" value="GatC"/>
    <property type="match status" value="1"/>
</dbReference>
<evidence type="ECO:0000313" key="2">
    <source>
        <dbReference type="EMBL" id="MBO8406963.1"/>
    </source>
</evidence>
<dbReference type="NCBIfam" id="TIGR00135">
    <property type="entry name" value="gatC"/>
    <property type="match status" value="1"/>
</dbReference>
<dbReference type="Pfam" id="PF02686">
    <property type="entry name" value="GatC"/>
    <property type="match status" value="1"/>
</dbReference>
<comment type="subunit">
    <text evidence="1">Heterotrimer of A, B and C subunits.</text>
</comment>
<organism evidence="2 3">
    <name type="scientific">Candidatus Enterousia excrementavium</name>
    <dbReference type="NCBI Taxonomy" id="2840789"/>
    <lineage>
        <taxon>Bacteria</taxon>
        <taxon>Pseudomonadati</taxon>
        <taxon>Pseudomonadota</taxon>
        <taxon>Alphaproteobacteria</taxon>
        <taxon>Candidatus Enterousia</taxon>
    </lineage>
</organism>
<comment type="catalytic activity">
    <reaction evidence="1">
        <text>L-glutamyl-tRNA(Gln) + L-glutamine + ATP + H2O = L-glutaminyl-tRNA(Gln) + L-glutamate + ADP + phosphate + H(+)</text>
        <dbReference type="Rhea" id="RHEA:17521"/>
        <dbReference type="Rhea" id="RHEA-COMP:9681"/>
        <dbReference type="Rhea" id="RHEA-COMP:9684"/>
        <dbReference type="ChEBI" id="CHEBI:15377"/>
        <dbReference type="ChEBI" id="CHEBI:15378"/>
        <dbReference type="ChEBI" id="CHEBI:29985"/>
        <dbReference type="ChEBI" id="CHEBI:30616"/>
        <dbReference type="ChEBI" id="CHEBI:43474"/>
        <dbReference type="ChEBI" id="CHEBI:58359"/>
        <dbReference type="ChEBI" id="CHEBI:78520"/>
        <dbReference type="ChEBI" id="CHEBI:78521"/>
        <dbReference type="ChEBI" id="CHEBI:456216"/>
    </reaction>
</comment>
<dbReference type="InterPro" id="IPR036113">
    <property type="entry name" value="Asp/Glu-ADT_sf_sub_c"/>
</dbReference>
<dbReference type="AlphaFoldDB" id="A0A940DEE5"/>
<dbReference type="GO" id="GO:0070681">
    <property type="term" value="P:glutaminyl-tRNAGln biosynthesis via transamidation"/>
    <property type="evidence" value="ECO:0007669"/>
    <property type="project" value="TreeGrafter"/>
</dbReference>
<keyword evidence="1" id="KW-0547">Nucleotide-binding</keyword>
<name>A0A940DEE5_9PROT</name>
<evidence type="ECO:0000313" key="3">
    <source>
        <dbReference type="Proteomes" id="UP000721442"/>
    </source>
</evidence>
<dbReference type="InterPro" id="IPR003837">
    <property type="entry name" value="GatC"/>
</dbReference>